<sequence length="162" mass="18608">MIIQQVPIVFQYQVPALTELFHLSQKAKTELKNHGKLDSLIASAVSRLENNVAVLLLIALMPPTQKLRNTKMQQPEEPEIRFNLTRAALYYYNNLLHGCNTQTCCLARLGMAGTPRFEELTHACRLLRLILNVGRQLFSANGYFIVNSKIQEFDRIDRDFIF</sequence>
<evidence type="ECO:0000313" key="1">
    <source>
        <dbReference type="EMBL" id="ULT83837.1"/>
    </source>
</evidence>
<dbReference type="EMBL" id="CP090896">
    <property type="protein sequence ID" value="ULT83837.1"/>
    <property type="molecule type" value="Genomic_DNA"/>
</dbReference>
<proteinExistence type="predicted"/>
<dbReference type="AlphaFoldDB" id="A0AAE8ZSF0"/>
<evidence type="ECO:0000313" key="2">
    <source>
        <dbReference type="Proteomes" id="UP000827892"/>
    </source>
</evidence>
<name>A0AAE8ZSF0_CAEBR</name>
<protein>
    <submittedName>
        <fullName evidence="1">Uncharacterized protein</fullName>
    </submittedName>
</protein>
<reference evidence="1 2" key="1">
    <citation type="submission" date="2022-05" db="EMBL/GenBank/DDBJ databases">
        <title>Chromosome-level reference genomes for two strains of Caenorhabditis briggsae: an improved platform for comparative genomics.</title>
        <authorList>
            <person name="Stevens L."/>
            <person name="Andersen E.C."/>
        </authorList>
    </citation>
    <scope>NUCLEOTIDE SEQUENCE [LARGE SCALE GENOMIC DNA]</scope>
    <source>
        <strain evidence="1">QX1410_ONT</strain>
        <tissue evidence="1">Whole-organism</tissue>
    </source>
</reference>
<gene>
    <name evidence="1" type="ORF">L3Y34_012847</name>
</gene>
<dbReference type="Proteomes" id="UP000827892">
    <property type="component" value="Chromosome X"/>
</dbReference>
<organism evidence="1 2">
    <name type="scientific">Caenorhabditis briggsae</name>
    <dbReference type="NCBI Taxonomy" id="6238"/>
    <lineage>
        <taxon>Eukaryota</taxon>
        <taxon>Metazoa</taxon>
        <taxon>Ecdysozoa</taxon>
        <taxon>Nematoda</taxon>
        <taxon>Chromadorea</taxon>
        <taxon>Rhabditida</taxon>
        <taxon>Rhabditina</taxon>
        <taxon>Rhabditomorpha</taxon>
        <taxon>Rhabditoidea</taxon>
        <taxon>Rhabditidae</taxon>
        <taxon>Peloderinae</taxon>
        <taxon>Caenorhabditis</taxon>
    </lineage>
</organism>
<accession>A0AAE8ZSF0</accession>